<keyword evidence="2" id="KW-0862">Zinc</keyword>
<keyword evidence="1" id="KW-0479">Metal-binding</keyword>
<keyword evidence="5" id="KW-1185">Reference proteome</keyword>
<evidence type="ECO:0000313" key="5">
    <source>
        <dbReference type="Proteomes" id="UP000199032"/>
    </source>
</evidence>
<dbReference type="STRING" id="1742972.COMA1_20621"/>
<name>A0A0S4LEK9_9BACT</name>
<evidence type="ECO:0000313" key="4">
    <source>
        <dbReference type="EMBL" id="CUS36065.1"/>
    </source>
</evidence>
<dbReference type="GO" id="GO:0016616">
    <property type="term" value="F:oxidoreductase activity, acting on the CH-OH group of donors, NAD or NADP as acceptor"/>
    <property type="evidence" value="ECO:0007669"/>
    <property type="project" value="InterPro"/>
</dbReference>
<dbReference type="EMBL" id="CZQA01000008">
    <property type="protein sequence ID" value="CUS36065.1"/>
    <property type="molecule type" value="Genomic_DNA"/>
</dbReference>
<sequence>MLNFCGTHNITADVEVIPIHKVNEAYDRLLKSDVKYRFSIDMASLKST</sequence>
<gene>
    <name evidence="4" type="ORF">COMA1_20621</name>
</gene>
<reference evidence="4 5" key="1">
    <citation type="submission" date="2015-10" db="EMBL/GenBank/DDBJ databases">
        <authorList>
            <person name="Gilbert D.G."/>
        </authorList>
    </citation>
    <scope>NUCLEOTIDE SEQUENCE [LARGE SCALE GENOMIC DNA]</scope>
    <source>
        <strain evidence="4">COMA1</strain>
    </source>
</reference>
<evidence type="ECO:0000256" key="2">
    <source>
        <dbReference type="ARBA" id="ARBA00022833"/>
    </source>
</evidence>
<evidence type="ECO:0008006" key="6">
    <source>
        <dbReference type="Google" id="ProtNLM"/>
    </source>
</evidence>
<dbReference type="Gene3D" id="3.40.50.720">
    <property type="entry name" value="NAD(P)-binding Rossmann-like Domain"/>
    <property type="match status" value="1"/>
</dbReference>
<proteinExistence type="predicted"/>
<evidence type="ECO:0000256" key="1">
    <source>
        <dbReference type="ARBA" id="ARBA00022723"/>
    </source>
</evidence>
<evidence type="ECO:0000256" key="3">
    <source>
        <dbReference type="ARBA" id="ARBA00023002"/>
    </source>
</evidence>
<organism evidence="4 5">
    <name type="scientific">Candidatus Nitrospira nitrosa</name>
    <dbReference type="NCBI Taxonomy" id="1742972"/>
    <lineage>
        <taxon>Bacteria</taxon>
        <taxon>Pseudomonadati</taxon>
        <taxon>Nitrospirota</taxon>
        <taxon>Nitrospiria</taxon>
        <taxon>Nitrospirales</taxon>
        <taxon>Nitrospiraceae</taxon>
        <taxon>Nitrospira</taxon>
    </lineage>
</organism>
<dbReference type="GO" id="GO:0046872">
    <property type="term" value="F:metal ion binding"/>
    <property type="evidence" value="ECO:0007669"/>
    <property type="project" value="UniProtKB-KW"/>
</dbReference>
<protein>
    <recommendedName>
        <fullName evidence="6">Alcohol dehydrogenase</fullName>
    </recommendedName>
</protein>
<accession>A0A0S4LEK9</accession>
<dbReference type="PANTHER" id="PTHR42683">
    <property type="entry name" value="ALDEHYDE REDUCTASE"/>
    <property type="match status" value="1"/>
</dbReference>
<dbReference type="InterPro" id="IPR047109">
    <property type="entry name" value="CAD-like"/>
</dbReference>
<dbReference type="AlphaFoldDB" id="A0A0S4LEK9"/>
<dbReference type="Proteomes" id="UP000199032">
    <property type="component" value="Unassembled WGS sequence"/>
</dbReference>
<keyword evidence="3" id="KW-0560">Oxidoreductase</keyword>
<dbReference type="Gene3D" id="3.90.180.10">
    <property type="entry name" value="Medium-chain alcohol dehydrogenases, catalytic domain"/>
    <property type="match status" value="1"/>
</dbReference>